<dbReference type="EMBL" id="JBHTEY010000004">
    <property type="protein sequence ID" value="MFC7616895.1"/>
    <property type="molecule type" value="Genomic_DNA"/>
</dbReference>
<evidence type="ECO:0000313" key="3">
    <source>
        <dbReference type="EMBL" id="MFC7616895.1"/>
    </source>
</evidence>
<feature type="compositionally biased region" description="Basic residues" evidence="1">
    <location>
        <begin position="111"/>
        <end position="125"/>
    </location>
</feature>
<dbReference type="Gene3D" id="3.40.1010.10">
    <property type="entry name" value="Cobalt-precorrin-4 Transmethylase, Domain 1"/>
    <property type="match status" value="1"/>
</dbReference>
<reference evidence="4" key="1">
    <citation type="journal article" date="2019" name="Int. J. Syst. Evol. Microbiol.">
        <title>The Global Catalogue of Microorganisms (GCM) 10K type strain sequencing project: providing services to taxonomists for standard genome sequencing and annotation.</title>
        <authorList>
            <consortium name="The Broad Institute Genomics Platform"/>
            <consortium name="The Broad Institute Genome Sequencing Center for Infectious Disease"/>
            <person name="Wu L."/>
            <person name="Ma J."/>
        </authorList>
    </citation>
    <scope>NUCLEOTIDE SEQUENCE [LARGE SCALE GENOMIC DNA]</scope>
    <source>
        <strain evidence="4">JCM 17695</strain>
    </source>
</reference>
<dbReference type="Pfam" id="PF00590">
    <property type="entry name" value="TP_methylase"/>
    <property type="match status" value="1"/>
</dbReference>
<gene>
    <name evidence="3" type="ORF">ACFQV2_29030</name>
</gene>
<feature type="domain" description="Tetrapyrrole methylase" evidence="2">
    <location>
        <begin position="2"/>
        <end position="81"/>
    </location>
</feature>
<name>A0ABW2TST7_9PSEU</name>
<accession>A0ABW2TST7</accession>
<dbReference type="GO" id="GO:0032259">
    <property type="term" value="P:methylation"/>
    <property type="evidence" value="ECO:0007669"/>
    <property type="project" value="UniProtKB-KW"/>
</dbReference>
<evidence type="ECO:0000259" key="2">
    <source>
        <dbReference type="Pfam" id="PF00590"/>
    </source>
</evidence>
<dbReference type="InterPro" id="IPR003043">
    <property type="entry name" value="Uropor_MeTrfase_CS"/>
</dbReference>
<dbReference type="GO" id="GO:0008168">
    <property type="term" value="F:methyltransferase activity"/>
    <property type="evidence" value="ECO:0007669"/>
    <property type="project" value="UniProtKB-KW"/>
</dbReference>
<feature type="region of interest" description="Disordered" evidence="1">
    <location>
        <begin position="85"/>
        <end position="125"/>
    </location>
</feature>
<protein>
    <submittedName>
        <fullName evidence="3">SAM-dependent methyltransferase</fullName>
    </submittedName>
</protein>
<evidence type="ECO:0000313" key="4">
    <source>
        <dbReference type="Proteomes" id="UP001596512"/>
    </source>
</evidence>
<evidence type="ECO:0000256" key="1">
    <source>
        <dbReference type="SAM" id="MobiDB-lite"/>
    </source>
</evidence>
<organism evidence="3 4">
    <name type="scientific">Actinokineospora soli</name>
    <dbReference type="NCBI Taxonomy" id="1048753"/>
    <lineage>
        <taxon>Bacteria</taxon>
        <taxon>Bacillati</taxon>
        <taxon>Actinomycetota</taxon>
        <taxon>Actinomycetes</taxon>
        <taxon>Pseudonocardiales</taxon>
        <taxon>Pseudonocardiaceae</taxon>
        <taxon>Actinokineospora</taxon>
    </lineage>
</organism>
<dbReference type="InterPro" id="IPR000878">
    <property type="entry name" value="4pyrrol_Mease"/>
</dbReference>
<proteinExistence type="predicted"/>
<comment type="caution">
    <text evidence="3">The sequence shown here is derived from an EMBL/GenBank/DDBJ whole genome shotgun (WGS) entry which is preliminary data.</text>
</comment>
<dbReference type="InterPro" id="IPR014777">
    <property type="entry name" value="4pyrrole_Mease_sub1"/>
</dbReference>
<feature type="compositionally biased region" description="Low complexity" evidence="1">
    <location>
        <begin position="85"/>
        <end position="101"/>
    </location>
</feature>
<dbReference type="Proteomes" id="UP001596512">
    <property type="component" value="Unassembled WGS sequence"/>
</dbReference>
<dbReference type="PROSITE" id="PS00839">
    <property type="entry name" value="SUMT_1"/>
    <property type="match status" value="1"/>
</dbReference>
<sequence>MGAGPGAADLLTLRGAKRIADADLVLYASGAVDPVWLREHTGAELVDCARLSPDEIAEHYRRLAAKRGAAVRLVGGDPALAPGCASRSTCAGASASTSRSCRASRRSPPPPRRRCWRRARSTRSR</sequence>
<dbReference type="InterPro" id="IPR035996">
    <property type="entry name" value="4pyrrol_Methylase_sf"/>
</dbReference>
<keyword evidence="3" id="KW-0489">Methyltransferase</keyword>
<dbReference type="SUPFAM" id="SSF53790">
    <property type="entry name" value="Tetrapyrrole methylase"/>
    <property type="match status" value="1"/>
</dbReference>
<keyword evidence="3" id="KW-0808">Transferase</keyword>
<keyword evidence="4" id="KW-1185">Reference proteome</keyword>